<sequence length="209" mass="23159">MSSSRNVWVKTVIFDSQKHGSISPFSIYCIHAPATGSEYAISGMLACFRRPHHALLEFRQRLFPPGPFSDAALTITLCLEFLGLKIRLDDTVHTIYCQFADKIGVQGLWPRFGHGGDATVSVGGQSDALRVQRSCCIPAVAESDHSVEFVHRGRRFVAVLRLAFDHPDPDAFQSPHARQVLSHLHVCGGLDHFHHFMQHGATGSDELVF</sequence>
<organism evidence="1 2">
    <name type="scientific">Mycena citricolor</name>
    <dbReference type="NCBI Taxonomy" id="2018698"/>
    <lineage>
        <taxon>Eukaryota</taxon>
        <taxon>Fungi</taxon>
        <taxon>Dikarya</taxon>
        <taxon>Basidiomycota</taxon>
        <taxon>Agaricomycotina</taxon>
        <taxon>Agaricomycetes</taxon>
        <taxon>Agaricomycetidae</taxon>
        <taxon>Agaricales</taxon>
        <taxon>Marasmiineae</taxon>
        <taxon>Mycenaceae</taxon>
        <taxon>Mycena</taxon>
    </lineage>
</organism>
<dbReference type="AlphaFoldDB" id="A0AAD2HTN0"/>
<protein>
    <submittedName>
        <fullName evidence="1">Uncharacterized protein</fullName>
    </submittedName>
</protein>
<comment type="caution">
    <text evidence="1">The sequence shown here is derived from an EMBL/GenBank/DDBJ whole genome shotgun (WGS) entry which is preliminary data.</text>
</comment>
<keyword evidence="2" id="KW-1185">Reference proteome</keyword>
<dbReference type="Proteomes" id="UP001295794">
    <property type="component" value="Unassembled WGS sequence"/>
</dbReference>
<reference evidence="1" key="1">
    <citation type="submission" date="2023-11" db="EMBL/GenBank/DDBJ databases">
        <authorList>
            <person name="De Vega J J."/>
            <person name="De Vega J J."/>
        </authorList>
    </citation>
    <scope>NUCLEOTIDE SEQUENCE</scope>
</reference>
<dbReference type="EMBL" id="CAVNYO010000444">
    <property type="protein sequence ID" value="CAK5281938.1"/>
    <property type="molecule type" value="Genomic_DNA"/>
</dbReference>
<evidence type="ECO:0000313" key="2">
    <source>
        <dbReference type="Proteomes" id="UP001295794"/>
    </source>
</evidence>
<proteinExistence type="predicted"/>
<gene>
    <name evidence="1" type="ORF">MYCIT1_LOCUS33318</name>
</gene>
<accession>A0AAD2HTN0</accession>
<evidence type="ECO:0000313" key="1">
    <source>
        <dbReference type="EMBL" id="CAK5281938.1"/>
    </source>
</evidence>
<name>A0AAD2HTN0_9AGAR</name>